<evidence type="ECO:0000256" key="3">
    <source>
        <dbReference type="ARBA" id="ARBA00023274"/>
    </source>
</evidence>
<evidence type="ECO:0000256" key="2">
    <source>
        <dbReference type="ARBA" id="ARBA00022980"/>
    </source>
</evidence>
<gene>
    <name evidence="5 6" type="primary">rpsB</name>
    <name evidence="6" type="ORF">COU81_02785</name>
</gene>
<dbReference type="PANTHER" id="PTHR12534:SF0">
    <property type="entry name" value="SMALL RIBOSOMAL SUBUNIT PROTEIN US2M"/>
    <property type="match status" value="1"/>
</dbReference>
<name>A0A2M8KDQ4_9BACT</name>
<dbReference type="PRINTS" id="PR00395">
    <property type="entry name" value="RIBOSOMALS2"/>
</dbReference>
<evidence type="ECO:0000313" key="6">
    <source>
        <dbReference type="EMBL" id="PJE58051.1"/>
    </source>
</evidence>
<dbReference type="NCBIfam" id="TIGR01011">
    <property type="entry name" value="rpsB_bact"/>
    <property type="match status" value="1"/>
</dbReference>
<comment type="similarity">
    <text evidence="1 5">Belongs to the universal ribosomal protein uS2 family.</text>
</comment>
<evidence type="ECO:0000256" key="4">
    <source>
        <dbReference type="ARBA" id="ARBA00035256"/>
    </source>
</evidence>
<dbReference type="GO" id="GO:0003735">
    <property type="term" value="F:structural constituent of ribosome"/>
    <property type="evidence" value="ECO:0007669"/>
    <property type="project" value="InterPro"/>
</dbReference>
<dbReference type="InterPro" id="IPR001865">
    <property type="entry name" value="Ribosomal_uS2"/>
</dbReference>
<reference evidence="7" key="1">
    <citation type="submission" date="2017-09" db="EMBL/GenBank/DDBJ databases">
        <title>Depth-based differentiation of microbial function through sediment-hosted aquifers and enrichment of novel symbionts in the deep terrestrial subsurface.</title>
        <authorList>
            <person name="Probst A.J."/>
            <person name="Ladd B."/>
            <person name="Jarett J.K."/>
            <person name="Geller-Mcgrath D.E."/>
            <person name="Sieber C.M.K."/>
            <person name="Emerson J.B."/>
            <person name="Anantharaman K."/>
            <person name="Thomas B.C."/>
            <person name="Malmstrom R."/>
            <person name="Stieglmeier M."/>
            <person name="Klingl A."/>
            <person name="Woyke T."/>
            <person name="Ryan C.M."/>
            <person name="Banfield J.F."/>
        </authorList>
    </citation>
    <scope>NUCLEOTIDE SEQUENCE [LARGE SCALE GENOMIC DNA]</scope>
</reference>
<comment type="caution">
    <text evidence="6">The sequence shown here is derived from an EMBL/GenBank/DDBJ whole genome shotgun (WGS) entry which is preliminary data.</text>
</comment>
<keyword evidence="2 5" id="KW-0689">Ribosomal protein</keyword>
<dbReference type="Pfam" id="PF00318">
    <property type="entry name" value="Ribosomal_S2"/>
    <property type="match status" value="1"/>
</dbReference>
<dbReference type="CDD" id="cd01425">
    <property type="entry name" value="RPS2"/>
    <property type="match status" value="1"/>
</dbReference>
<sequence length="243" mass="26819">MTNSNILAKTSIPFSDDMIRAGVQFGHKVAKKNPKMDRYVDSVRNDIQIFNIEKTEGKLKEAITAVQQIVPSGGLVLFVGTQIGRQQIGREAAISCGMPYVDTRWLGGTLTNFKTMLKRLEKFADLDKKMADGDYAHYTKKEQGNIKEELRKLNIKFGGFKAIRKVPSAIFLLSLKDDILAAREAKRIGVKVIAVADTDSEPSMADYLIPANDDALSSLTLIASTIASAINKAKEQKEPVENK</sequence>
<dbReference type="EMBL" id="PFDW01000060">
    <property type="protein sequence ID" value="PJE58051.1"/>
    <property type="molecule type" value="Genomic_DNA"/>
</dbReference>
<dbReference type="InterPro" id="IPR005706">
    <property type="entry name" value="Ribosomal_uS2_bac/mit/plastid"/>
</dbReference>
<proteinExistence type="inferred from homology"/>
<dbReference type="GO" id="GO:0006412">
    <property type="term" value="P:translation"/>
    <property type="evidence" value="ECO:0007669"/>
    <property type="project" value="UniProtKB-UniRule"/>
</dbReference>
<evidence type="ECO:0000313" key="7">
    <source>
        <dbReference type="Proteomes" id="UP000231450"/>
    </source>
</evidence>
<dbReference type="AlphaFoldDB" id="A0A2M8KDQ4"/>
<evidence type="ECO:0000256" key="1">
    <source>
        <dbReference type="ARBA" id="ARBA00006242"/>
    </source>
</evidence>
<dbReference type="Proteomes" id="UP000231450">
    <property type="component" value="Unassembled WGS sequence"/>
</dbReference>
<keyword evidence="3 5" id="KW-0687">Ribonucleoprotein</keyword>
<dbReference type="Gene3D" id="3.40.50.10490">
    <property type="entry name" value="Glucose-6-phosphate isomerase like protein, domain 1"/>
    <property type="match status" value="1"/>
</dbReference>
<evidence type="ECO:0000256" key="5">
    <source>
        <dbReference type="HAMAP-Rule" id="MF_00291"/>
    </source>
</evidence>
<protein>
    <recommendedName>
        <fullName evidence="4 5">Small ribosomal subunit protein uS2</fullName>
    </recommendedName>
</protein>
<dbReference type="GO" id="GO:0022627">
    <property type="term" value="C:cytosolic small ribosomal subunit"/>
    <property type="evidence" value="ECO:0007669"/>
    <property type="project" value="TreeGrafter"/>
</dbReference>
<dbReference type="Gene3D" id="1.10.287.610">
    <property type="entry name" value="Helix hairpin bin"/>
    <property type="match status" value="1"/>
</dbReference>
<accession>A0A2M8KDQ4</accession>
<dbReference type="InterPro" id="IPR023591">
    <property type="entry name" value="Ribosomal_uS2_flav_dom_sf"/>
</dbReference>
<dbReference type="PANTHER" id="PTHR12534">
    <property type="entry name" value="30S RIBOSOMAL PROTEIN S2 PROKARYOTIC AND ORGANELLAR"/>
    <property type="match status" value="1"/>
</dbReference>
<organism evidence="6 7">
    <name type="scientific">Candidatus Portnoybacteria bacterium CG10_big_fil_rev_8_21_14_0_10_36_7</name>
    <dbReference type="NCBI Taxonomy" id="1974812"/>
    <lineage>
        <taxon>Bacteria</taxon>
        <taxon>Candidatus Portnoyibacteriota</taxon>
    </lineage>
</organism>
<dbReference type="SUPFAM" id="SSF52313">
    <property type="entry name" value="Ribosomal protein S2"/>
    <property type="match status" value="1"/>
</dbReference>
<dbReference type="HAMAP" id="MF_00291_B">
    <property type="entry name" value="Ribosomal_uS2_B"/>
    <property type="match status" value="1"/>
</dbReference>